<dbReference type="InterPro" id="IPR006530">
    <property type="entry name" value="YD"/>
</dbReference>
<dbReference type="EMBL" id="AE015451">
    <property type="protein sequence ID" value="AAN67506.1"/>
    <property type="molecule type" value="Genomic_DNA"/>
</dbReference>
<dbReference type="PhylomeDB" id="Q88LP2"/>
<gene>
    <name evidence="1" type="ordered locus">PP_1887</name>
</gene>
<dbReference type="PATRIC" id="fig|160488.4.peg.1992"/>
<dbReference type="KEGG" id="ppu:PP_1887"/>
<dbReference type="NCBIfam" id="TIGR01643">
    <property type="entry name" value="YD_repeat_2x"/>
    <property type="match status" value="1"/>
</dbReference>
<dbReference type="PaxDb" id="160488-PP_1887"/>
<dbReference type="Proteomes" id="UP000000556">
    <property type="component" value="Chromosome"/>
</dbReference>
<sequence>MMSTSTSVHSNAFNFSSYIESGVDPRTGQYTVSIRLPELQGNDLQGPGFELALFYSPLNGEDSGFGKGWNLQLTQVRKHIVTLSSGETYKITGKSSVTGRLEMKEQKLRQFDLYEDPPGPGGAARFRVEHRSGLVEVLEVMGSGEGEVALPVELHSPLGHRLHLSYLPFGQGHMRLSEVQDESDVLLRLQRSDNSRVELLCYPSGGDDGGPLARYAMTLSESDNRVSEIILPTANQARWRFTYEDVLGYLCVRECTTPYGGVERVFYQDAGHKFPSSAARDKNLPRVTRHEIDPRFGQAAKVVRYEYPGTHNFIGGGSSISWSDDGLDNLYKVPEDYTYKSIQIQEVRRQSVRTITRTFNRFHLLTEQATAQGDKLLQAFTRYADNAGNFESQEPYFQLPHDETQRWSLISNPSRQREEKRVTRYDSHGNVLTRLLPNQVLETNVWYSAEEEGDEHGFVRNLKTRTVQPAATGHGAAATLTQAFQYRALTPLGSYLKQPWRLLESETLSESGSAPGTFLEKISKLYQEESAERFSYGRVRQQTVSYPGVDGGSPFDTLTHYGYSLPDDERALQTVEKLVGVDGESKTITLRHALDTGEPLLNLDDNGVEIRYYYDALRRVTREVVAPGKPFEAERNYKYFLCAYDNEQAQQWAYDVKQVETHTLLDGLSRPIFEERADKDSATYAGALRPIYRARYDELDQLVEETEIDWLGDGLLELTSHISYDDWGQRYAVLNPDGTTQVEEIDQVASTDGPVHRAWREVEHSRVSGITETWYNLFEKPVRIERFALDGSTSISLQVNDYDGLGRLSREAQGSGAGQRVVEYRYDAFDRVREERLADRVNTVYRTYAGHSRNDLPVSIKVGNTESAAVLLGEQVFDGLERRTVAITGGREQTFEYDPGERQPHWVKAPDGTRIEYQYRPALGEEPVLRVLSGKEAKYEYDLKNARLTHCEEPGDDENSGYTLDRSHFLSNGEVKRESRTVDGEAFSMTYDYSFRSRLRAYVDVLGQTQLYDFDDVGRLEKTTLHAPEPKRTRYRLQRAPARQLLLLESTFGYDRQGRMASITTTDASTGHALATLLEYDEFDREILRTFDFGDTVQTLAQDYDEFDCLKSRILKERPKGSDESQATLLRHETYQYDRRGRLQIYTCDGPEAPVDPSGQTIARQIFGFDGLDNILSVITYRPDGSWQRTLYEFKNSDPAQMSRIIPPDALLETYDVDHDLEELFKIVKYDPQLAIDLHYDGNGNLISDEQGRVLTYDGLNRLLRVETPDGERCRYNYDPENILSGTAPG</sequence>
<dbReference type="OrthoDB" id="5862074at2"/>
<reference evidence="1 2" key="1">
    <citation type="journal article" date="2002" name="Environ. Microbiol.">
        <title>Complete genome sequence and comparative analysis of the metabolically versatile Pseudomonas putida KT2440.</title>
        <authorList>
            <person name="Nelson K.E."/>
            <person name="Weinel C."/>
            <person name="Paulsen I.T."/>
            <person name="Dodson R.J."/>
            <person name="Hilbert H."/>
            <person name="Martins dos Santos V.A."/>
            <person name="Fouts D.E."/>
            <person name="Gill S.R."/>
            <person name="Pop M."/>
            <person name="Holmes M."/>
            <person name="Brinkac L."/>
            <person name="Beanan M."/>
            <person name="DeBoy R.T."/>
            <person name="Daugherty S."/>
            <person name="Kolonay J."/>
            <person name="Madupu R."/>
            <person name="Nelson W."/>
            <person name="White O."/>
            <person name="Peterson J."/>
            <person name="Khouri H."/>
            <person name="Hance I."/>
            <person name="Chris Lee P."/>
            <person name="Holtzapple E."/>
            <person name="Scanlan D."/>
            <person name="Tran K."/>
            <person name="Moazzez A."/>
            <person name="Utterback T."/>
            <person name="Rizzo M."/>
            <person name="Lee K."/>
            <person name="Kosack D."/>
            <person name="Moestl D."/>
            <person name="Wedler H."/>
            <person name="Lauber J."/>
            <person name="Stjepandic D."/>
            <person name="Hoheisel J."/>
            <person name="Straetz M."/>
            <person name="Heim S."/>
            <person name="Kiewitz C."/>
            <person name="Eisen J.A."/>
            <person name="Timmis K.N."/>
            <person name="Dusterhoft A."/>
            <person name="Tummler B."/>
            <person name="Fraser C.M."/>
        </authorList>
    </citation>
    <scope>NUCLEOTIDE SEQUENCE [LARGE SCALE GENOMIC DNA]</scope>
    <source>
        <strain evidence="2">ATCC 47054 / DSM 6125 / CFBP 8728 / NCIMB 11950 / KT2440</strain>
    </source>
</reference>
<name>Q88LP2_PSEPK</name>
<evidence type="ECO:0008006" key="3">
    <source>
        <dbReference type="Google" id="ProtNLM"/>
    </source>
</evidence>
<dbReference type="HOGENOM" id="CLU_002146_0_0_6"/>
<protein>
    <recommendedName>
        <fullName evidence="3">YD repeat-containing protein</fullName>
    </recommendedName>
</protein>
<keyword evidence="2" id="KW-1185">Reference proteome</keyword>
<proteinExistence type="predicted"/>
<dbReference type="InterPro" id="IPR050708">
    <property type="entry name" value="T6SS_VgrG/RHS"/>
</dbReference>
<dbReference type="BioCyc" id="PPUT160488:G1G01-1997-MONOMER"/>
<reference evidence="1 2" key="2">
    <citation type="journal article" date="2016" name="Environ. Microbiol.">
        <title>The revisited genome of Pseudomonas putida KT2440 enlightens its value as a robust metabolic chassis.</title>
        <authorList>
            <person name="Belda E."/>
            <person name="van Heck R.G."/>
            <person name="Lopez-Sanchez M.J."/>
            <person name="Cruveiller S."/>
            <person name="Barbe V."/>
            <person name="Fraser C."/>
            <person name="Klenk H.P."/>
            <person name="Petersen J."/>
            <person name="Morgat A."/>
            <person name="Nikel P.I."/>
            <person name="Vallenet D."/>
            <person name="Rouy Z."/>
            <person name="Sekowska A."/>
            <person name="Martins Dos Santos V.A."/>
            <person name="de Lorenzo V."/>
            <person name="Danchin A."/>
            <person name="Medigue C."/>
        </authorList>
    </citation>
    <scope>NUCLEOTIDE SEQUENCE [LARGE SCALE GENOMIC DNA]</scope>
    <source>
        <strain evidence="2">ATCC 47054 / DSM 6125 / CFBP 8728 / NCIMB 11950 / KT2440</strain>
    </source>
</reference>
<evidence type="ECO:0000313" key="1">
    <source>
        <dbReference type="EMBL" id="AAN67506.1"/>
    </source>
</evidence>
<accession>Q88LP2</accession>
<dbReference type="Gene3D" id="2.180.10.10">
    <property type="entry name" value="RHS repeat-associated core"/>
    <property type="match status" value="2"/>
</dbReference>
<dbReference type="PANTHER" id="PTHR32305">
    <property type="match status" value="1"/>
</dbReference>
<dbReference type="STRING" id="160488.PP_1887"/>
<dbReference type="eggNOG" id="COG3209">
    <property type="taxonomic scope" value="Bacteria"/>
</dbReference>
<organism evidence="1 2">
    <name type="scientific">Pseudomonas putida (strain ATCC 47054 / DSM 6125 / CFBP 8728 / NCIMB 11950 / KT2440)</name>
    <dbReference type="NCBI Taxonomy" id="160488"/>
    <lineage>
        <taxon>Bacteria</taxon>
        <taxon>Pseudomonadati</taxon>
        <taxon>Pseudomonadota</taxon>
        <taxon>Gammaproteobacteria</taxon>
        <taxon>Pseudomonadales</taxon>
        <taxon>Pseudomonadaceae</taxon>
        <taxon>Pseudomonas</taxon>
    </lineage>
</organism>
<evidence type="ECO:0000313" key="2">
    <source>
        <dbReference type="Proteomes" id="UP000000556"/>
    </source>
</evidence>
<dbReference type="PANTHER" id="PTHR32305:SF15">
    <property type="entry name" value="PROTEIN RHSA-RELATED"/>
    <property type="match status" value="1"/>
</dbReference>